<organism evidence="9 10">
    <name type="scientific">Escallonia rubra</name>
    <dbReference type="NCBI Taxonomy" id="112253"/>
    <lineage>
        <taxon>Eukaryota</taxon>
        <taxon>Viridiplantae</taxon>
        <taxon>Streptophyta</taxon>
        <taxon>Embryophyta</taxon>
        <taxon>Tracheophyta</taxon>
        <taxon>Spermatophyta</taxon>
        <taxon>Magnoliopsida</taxon>
        <taxon>eudicotyledons</taxon>
        <taxon>Gunneridae</taxon>
        <taxon>Pentapetalae</taxon>
        <taxon>asterids</taxon>
        <taxon>campanulids</taxon>
        <taxon>Escalloniales</taxon>
        <taxon>Escalloniaceae</taxon>
        <taxon>Escallonia</taxon>
    </lineage>
</organism>
<dbReference type="EMBL" id="JAVXUO010000009">
    <property type="protein sequence ID" value="KAK2996079.1"/>
    <property type="molecule type" value="Genomic_DNA"/>
</dbReference>
<dbReference type="GO" id="GO:0005794">
    <property type="term" value="C:Golgi apparatus"/>
    <property type="evidence" value="ECO:0007669"/>
    <property type="project" value="TreeGrafter"/>
</dbReference>
<evidence type="ECO:0000256" key="1">
    <source>
        <dbReference type="ARBA" id="ARBA00002501"/>
    </source>
</evidence>
<dbReference type="GO" id="GO:0005783">
    <property type="term" value="C:endoplasmic reticulum"/>
    <property type="evidence" value="ECO:0007669"/>
    <property type="project" value="UniProtKB-ARBA"/>
</dbReference>
<keyword evidence="4 7" id="KW-0812">Transmembrane</keyword>
<feature type="transmembrane region" description="Helical" evidence="7">
    <location>
        <begin position="100"/>
        <end position="116"/>
    </location>
</feature>
<keyword evidence="6 7" id="KW-0472">Membrane</keyword>
<dbReference type="PANTHER" id="PTHR19317">
    <property type="entry name" value="PRENYLATED RAB ACCEPTOR 1-RELATED"/>
    <property type="match status" value="1"/>
</dbReference>
<evidence type="ECO:0000256" key="2">
    <source>
        <dbReference type="ARBA" id="ARBA00004141"/>
    </source>
</evidence>
<comment type="similarity">
    <text evidence="3 7">Belongs to the PRA1 family.</text>
</comment>
<dbReference type="GO" id="GO:0016020">
    <property type="term" value="C:membrane"/>
    <property type="evidence" value="ECO:0007669"/>
    <property type="project" value="UniProtKB-SubCell"/>
</dbReference>
<evidence type="ECO:0000256" key="4">
    <source>
        <dbReference type="ARBA" id="ARBA00022692"/>
    </source>
</evidence>
<proteinExistence type="inferred from homology"/>
<evidence type="ECO:0000256" key="5">
    <source>
        <dbReference type="ARBA" id="ARBA00022989"/>
    </source>
</evidence>
<sequence>MSTKPPTGYGTLPTTTNPESTTRRLPPSSFMSRARAQTQNLISTRRPWRELLDRSAFSRPPSYADATARIRRNLGHFAVNYTMVILLILFLSLIYHPVSMIVFLAVFVGWFFLYFFRDGPIVVFNRVFDDRVVVAVLGLVTVLALVFTHVGLNVLVALIIGVLVVGLHAAFRGTADLFLDENEAAEGGLLSVVGDGGEPIGRTYSRLRLMVLRMHRMEIGEEKRGREILNKINA</sequence>
<feature type="compositionally biased region" description="Low complexity" evidence="8">
    <location>
        <begin position="1"/>
        <end position="25"/>
    </location>
</feature>
<keyword evidence="5 7" id="KW-1133">Transmembrane helix</keyword>
<evidence type="ECO:0000256" key="7">
    <source>
        <dbReference type="RuleBase" id="RU363107"/>
    </source>
</evidence>
<evidence type="ECO:0000313" key="9">
    <source>
        <dbReference type="EMBL" id="KAK2996079.1"/>
    </source>
</evidence>
<dbReference type="Proteomes" id="UP001187471">
    <property type="component" value="Unassembled WGS sequence"/>
</dbReference>
<gene>
    <name evidence="9" type="ORF">RJ640_000860</name>
</gene>
<accession>A0AA88RTQ5</accession>
<dbReference type="AlphaFoldDB" id="A0AA88RTQ5"/>
<evidence type="ECO:0000256" key="6">
    <source>
        <dbReference type="ARBA" id="ARBA00023136"/>
    </source>
</evidence>
<dbReference type="PANTHER" id="PTHR19317:SF16">
    <property type="entry name" value="PRA1 FAMILY PROTEIN E"/>
    <property type="match status" value="1"/>
</dbReference>
<evidence type="ECO:0000256" key="3">
    <source>
        <dbReference type="ARBA" id="ARBA00006483"/>
    </source>
</evidence>
<keyword evidence="10" id="KW-1185">Reference proteome</keyword>
<protein>
    <recommendedName>
        <fullName evidence="7">PRA1 family protein</fullName>
    </recommendedName>
</protein>
<comment type="caution">
    <text evidence="9">The sequence shown here is derived from an EMBL/GenBank/DDBJ whole genome shotgun (WGS) entry which is preliminary data.</text>
</comment>
<evidence type="ECO:0000256" key="8">
    <source>
        <dbReference type="SAM" id="MobiDB-lite"/>
    </source>
</evidence>
<feature type="transmembrane region" description="Helical" evidence="7">
    <location>
        <begin position="77"/>
        <end position="94"/>
    </location>
</feature>
<feature type="region of interest" description="Disordered" evidence="8">
    <location>
        <begin position="1"/>
        <end position="27"/>
    </location>
</feature>
<comment type="function">
    <text evidence="1 7">May be involved in both secretory and endocytic intracellular trafficking in the endosomal/prevacuolar compartments.</text>
</comment>
<dbReference type="GO" id="GO:0016192">
    <property type="term" value="P:vesicle-mediated transport"/>
    <property type="evidence" value="ECO:0007669"/>
    <property type="project" value="TreeGrafter"/>
</dbReference>
<reference evidence="9" key="1">
    <citation type="submission" date="2022-12" db="EMBL/GenBank/DDBJ databases">
        <title>Draft genome assemblies for two species of Escallonia (Escalloniales).</title>
        <authorList>
            <person name="Chanderbali A."/>
            <person name="Dervinis C."/>
            <person name="Anghel I."/>
            <person name="Soltis D."/>
            <person name="Soltis P."/>
            <person name="Zapata F."/>
        </authorList>
    </citation>
    <scope>NUCLEOTIDE SEQUENCE</scope>
    <source>
        <strain evidence="9">UCBG92.1500</strain>
        <tissue evidence="9">Leaf</tissue>
    </source>
</reference>
<name>A0AA88RTQ5_9ASTE</name>
<feature type="transmembrane region" description="Helical" evidence="7">
    <location>
        <begin position="128"/>
        <end position="148"/>
    </location>
</feature>
<keyword evidence="7" id="KW-0813">Transport</keyword>
<comment type="subcellular location">
    <subcellularLocation>
        <location evidence="2 7">Membrane</location>
        <topology evidence="2 7">Multi-pass membrane protein</topology>
    </subcellularLocation>
</comment>
<evidence type="ECO:0000313" key="10">
    <source>
        <dbReference type="Proteomes" id="UP001187471"/>
    </source>
</evidence>
<dbReference type="Pfam" id="PF03208">
    <property type="entry name" value="PRA1"/>
    <property type="match status" value="1"/>
</dbReference>
<dbReference type="InterPro" id="IPR004895">
    <property type="entry name" value="Prenylated_rab_accept_PRA1"/>
</dbReference>